<organism evidence="1 2">
    <name type="scientific">Rhodococcus opacus</name>
    <name type="common">Nocardia opaca</name>
    <dbReference type="NCBI Taxonomy" id="37919"/>
    <lineage>
        <taxon>Bacteria</taxon>
        <taxon>Bacillati</taxon>
        <taxon>Actinomycetota</taxon>
        <taxon>Actinomycetes</taxon>
        <taxon>Mycobacteriales</taxon>
        <taxon>Nocardiaceae</taxon>
        <taxon>Rhodococcus</taxon>
    </lineage>
</organism>
<name>A0A1B1KG75_RHOOP</name>
<dbReference type="EMBL" id="CP009111">
    <property type="protein sequence ID" value="ANS31623.1"/>
    <property type="molecule type" value="Genomic_DNA"/>
</dbReference>
<dbReference type="Proteomes" id="UP000186108">
    <property type="component" value="Chromosome"/>
</dbReference>
<reference evidence="1 2" key="1">
    <citation type="submission" date="2014-07" db="EMBL/GenBank/DDBJ databases">
        <authorList>
            <person name="Zhang J.E."/>
            <person name="Yang H."/>
            <person name="Guo J."/>
            <person name="Deng Z."/>
            <person name="Luo H."/>
            <person name="Luo M."/>
            <person name="Zhao B."/>
        </authorList>
    </citation>
    <scope>NUCLEOTIDE SEQUENCE [LARGE SCALE GENOMIC DNA]</scope>
    <source>
        <strain evidence="1 2">1CP</strain>
    </source>
</reference>
<dbReference type="AlphaFoldDB" id="A0A1B1KG75"/>
<accession>A0A1B1KG75</accession>
<proteinExistence type="predicted"/>
<sequence length="42" mass="4686">MTTASTAMVEPWEAFAEPMTDRLLVAITPVCRFGDDRTWTPA</sequence>
<evidence type="ECO:0000313" key="1">
    <source>
        <dbReference type="EMBL" id="ANS31623.1"/>
    </source>
</evidence>
<evidence type="ECO:0000313" key="2">
    <source>
        <dbReference type="Proteomes" id="UP000186108"/>
    </source>
</evidence>
<protein>
    <submittedName>
        <fullName evidence="1">Uncharacterized protein</fullName>
    </submittedName>
</protein>
<gene>
    <name evidence="1" type="ORF">R1CP_35075</name>
</gene>